<keyword evidence="1" id="KW-0812">Transmembrane</keyword>
<feature type="transmembrane region" description="Helical" evidence="1">
    <location>
        <begin position="55"/>
        <end position="78"/>
    </location>
</feature>
<gene>
    <name evidence="2" type="ORF">JG731_00345</name>
</gene>
<dbReference type="RefSeq" id="WP_021828273.1">
    <property type="nucleotide sequence ID" value="NZ_CALUPS010000001.1"/>
</dbReference>
<feature type="transmembrane region" description="Helical" evidence="1">
    <location>
        <begin position="26"/>
        <end position="49"/>
    </location>
</feature>
<dbReference type="GeneID" id="81478631"/>
<reference evidence="2 3" key="1">
    <citation type="journal article" date="2021" name="Sci. Rep.">
        <title>Genetic and phenotypic analysis of the pathogenic potential of two novel Chlamydia gallinacea strains compared to Chlamydia psittaci.</title>
        <authorList>
            <person name="Heijne M."/>
            <person name="Jelocnik M."/>
            <person name="Umanets A."/>
            <person name="Brouwer M.S.M."/>
            <person name="Dinkla A."/>
            <person name="Harders F."/>
            <person name="van Keulen L.J.M."/>
            <person name="Roest H.J."/>
            <person name="Schaafsma F."/>
            <person name="Velkers F.C."/>
            <person name="van der Goot J.A."/>
            <person name="Pannekoek Y."/>
            <person name="Koets A.P."/>
        </authorList>
    </citation>
    <scope>NUCLEOTIDE SEQUENCE [LARGE SCALE GENOMIC DNA]</scope>
    <source>
        <strain evidence="2 3">NL_F725</strain>
    </source>
</reference>
<evidence type="ECO:0000313" key="2">
    <source>
        <dbReference type="EMBL" id="MBX6679817.1"/>
    </source>
</evidence>
<name>A0ABS7IQ88_9CHLA</name>
<keyword evidence="1" id="KW-1133">Transmembrane helix</keyword>
<proteinExistence type="predicted"/>
<comment type="caution">
    <text evidence="2">The sequence shown here is derived from an EMBL/GenBank/DDBJ whole genome shotgun (WGS) entry which is preliminary data.</text>
</comment>
<sequence length="87" mass="9595">MINPTNTNTTFVFTDMISLRISNRALSILCVVLFTLAMIMIIGCCTALISSRNIFFLFLSTLGGIVLSVGIILHHALLSRKNYTQIS</sequence>
<organism evidence="2 3">
    <name type="scientific">Chlamydia gallinacea</name>
    <dbReference type="NCBI Taxonomy" id="1457153"/>
    <lineage>
        <taxon>Bacteria</taxon>
        <taxon>Pseudomonadati</taxon>
        <taxon>Chlamydiota</taxon>
        <taxon>Chlamydiia</taxon>
        <taxon>Chlamydiales</taxon>
        <taxon>Chlamydiaceae</taxon>
        <taxon>Chlamydia/Chlamydophila group</taxon>
        <taxon>Chlamydia</taxon>
    </lineage>
</organism>
<evidence type="ECO:0000313" key="3">
    <source>
        <dbReference type="Proteomes" id="UP000781104"/>
    </source>
</evidence>
<dbReference type="Proteomes" id="UP000781104">
    <property type="component" value="Unassembled WGS sequence"/>
</dbReference>
<keyword evidence="1" id="KW-0472">Membrane</keyword>
<protein>
    <submittedName>
        <fullName evidence="2">Uncharacterized protein</fullName>
    </submittedName>
</protein>
<dbReference type="EMBL" id="JAEMHH010000005">
    <property type="protein sequence ID" value="MBX6679817.1"/>
    <property type="molecule type" value="Genomic_DNA"/>
</dbReference>
<evidence type="ECO:0000256" key="1">
    <source>
        <dbReference type="SAM" id="Phobius"/>
    </source>
</evidence>
<keyword evidence="3" id="KW-1185">Reference proteome</keyword>
<accession>A0ABS7IQ88</accession>